<evidence type="ECO:0000259" key="1">
    <source>
        <dbReference type="PROSITE" id="PS51038"/>
    </source>
</evidence>
<accession>A0AAD7U035</accession>
<dbReference type="EMBL" id="JAPEVG010000061">
    <property type="protein sequence ID" value="KAJ8488571.1"/>
    <property type="molecule type" value="Genomic_DNA"/>
</dbReference>
<name>A0AAD7U035_9APHY</name>
<evidence type="ECO:0000313" key="2">
    <source>
        <dbReference type="EMBL" id="KAJ8488571.1"/>
    </source>
</evidence>
<dbReference type="Proteomes" id="UP001215151">
    <property type="component" value="Unassembled WGS sequence"/>
</dbReference>
<comment type="caution">
    <text evidence="2">The sequence shown here is derived from an EMBL/GenBank/DDBJ whole genome shotgun (WGS) entry which is preliminary data.</text>
</comment>
<evidence type="ECO:0000313" key="3">
    <source>
        <dbReference type="Proteomes" id="UP001215151"/>
    </source>
</evidence>
<reference evidence="2" key="1">
    <citation type="submission" date="2022-11" db="EMBL/GenBank/DDBJ databases">
        <title>Genome Sequence of Cubamyces cubensis.</title>
        <authorList>
            <person name="Buettner E."/>
        </authorList>
    </citation>
    <scope>NUCLEOTIDE SEQUENCE</scope>
    <source>
        <strain evidence="2">MPL-01</strain>
    </source>
</reference>
<dbReference type="InterPro" id="IPR001025">
    <property type="entry name" value="BAH_dom"/>
</dbReference>
<sequence>MTKKPAVKKWLQAATEEDIEFTHMIPAYGFIVDVLYINPFSHGGYTLKPVMFKKGNDVILNSPWDDTEDVWAGRISQIRTSPDQRKTLVKVHWYWSRNDISKQFKSFNSSQCAPFERILSDHYDYVEPYAFQGPRDLFMRTNLALANLPLSKRIPQFQPPLGHDTCLCASTYNPFPFCALPSLEALAASHEPMELQDLMHFCPSLKCRKWYHSSCLEVMQGNLDELPLETRNLRLLANNPDEEVLFVDFGYFYEKEAHEGMMLTDMVTLHDALRMLDRSPEIIAHLPASLLAIAQSPIIRCAGAPAGFAVGNVTDVVLARRLVYTAILNHGDPQASTKFAELLAREQMHESMPFWTGIEESSCDVVAHLRELTAGLEGFGTLASPYGKYWDRRMEEYKILADLFSGPALKCPQCQGAI</sequence>
<dbReference type="PROSITE" id="PS51038">
    <property type="entry name" value="BAH"/>
    <property type="match status" value="1"/>
</dbReference>
<proteinExistence type="predicted"/>
<organism evidence="2 3">
    <name type="scientific">Trametes cubensis</name>
    <dbReference type="NCBI Taxonomy" id="1111947"/>
    <lineage>
        <taxon>Eukaryota</taxon>
        <taxon>Fungi</taxon>
        <taxon>Dikarya</taxon>
        <taxon>Basidiomycota</taxon>
        <taxon>Agaricomycotina</taxon>
        <taxon>Agaricomycetes</taxon>
        <taxon>Polyporales</taxon>
        <taxon>Polyporaceae</taxon>
        <taxon>Trametes</taxon>
    </lineage>
</organism>
<feature type="domain" description="BAH" evidence="1">
    <location>
        <begin position="50"/>
        <end position="183"/>
    </location>
</feature>
<keyword evidence="3" id="KW-1185">Reference proteome</keyword>
<gene>
    <name evidence="2" type="ORF">ONZ51_g3483</name>
</gene>
<protein>
    <recommendedName>
        <fullName evidence="1">BAH domain-containing protein</fullName>
    </recommendedName>
</protein>
<dbReference type="AlphaFoldDB" id="A0AAD7U035"/>
<dbReference type="GO" id="GO:0003682">
    <property type="term" value="F:chromatin binding"/>
    <property type="evidence" value="ECO:0007669"/>
    <property type="project" value="InterPro"/>
</dbReference>